<dbReference type="InterPro" id="IPR036291">
    <property type="entry name" value="NAD(P)-bd_dom_sf"/>
</dbReference>
<comment type="caution">
    <text evidence="2">The sequence shown here is derived from an EMBL/GenBank/DDBJ whole genome shotgun (WGS) entry which is preliminary data.</text>
</comment>
<name>A0A372GQJ4_9ACTN</name>
<dbReference type="PANTHER" id="PTHR47534">
    <property type="entry name" value="YALI0E05731P"/>
    <property type="match status" value="1"/>
</dbReference>
<dbReference type="Gene3D" id="3.40.50.720">
    <property type="entry name" value="NAD(P)-binding Rossmann-like Domain"/>
    <property type="match status" value="1"/>
</dbReference>
<evidence type="ECO:0000256" key="1">
    <source>
        <dbReference type="ARBA" id="ARBA00023002"/>
    </source>
</evidence>
<dbReference type="Proteomes" id="UP000262882">
    <property type="component" value="Unassembled WGS sequence"/>
</dbReference>
<gene>
    <name evidence="2" type="ORF">D0T12_04140</name>
</gene>
<evidence type="ECO:0000313" key="3">
    <source>
        <dbReference type="Proteomes" id="UP000262882"/>
    </source>
</evidence>
<keyword evidence="1" id="KW-0560">Oxidoreductase</keyword>
<dbReference type="EMBL" id="QVNQ01000001">
    <property type="protein sequence ID" value="RFS87422.1"/>
    <property type="molecule type" value="Genomic_DNA"/>
</dbReference>
<dbReference type="PANTHER" id="PTHR47534:SF3">
    <property type="entry name" value="ALCOHOL DEHYDROGENASE-LIKE C-TERMINAL DOMAIN-CONTAINING PROTEIN"/>
    <property type="match status" value="1"/>
</dbReference>
<dbReference type="RefSeq" id="WP_117397870.1">
    <property type="nucleotide sequence ID" value="NZ_QVNQ01000001.1"/>
</dbReference>
<protein>
    <submittedName>
        <fullName evidence="2">SDR family NAD(P)-dependent oxidoreductase</fullName>
    </submittedName>
</protein>
<reference evidence="2 3" key="1">
    <citation type="submission" date="2018-08" db="EMBL/GenBank/DDBJ databases">
        <title>Actinomadura spongicola sp. nov., isolated from marine sponge Leucetta chagosensis.</title>
        <authorList>
            <person name="Li L."/>
            <person name="Lin H.W."/>
        </authorList>
    </citation>
    <scope>NUCLEOTIDE SEQUENCE [LARGE SCALE GENOMIC DNA]</scope>
    <source>
        <strain evidence="2 3">LHW52907</strain>
    </source>
</reference>
<evidence type="ECO:0000313" key="2">
    <source>
        <dbReference type="EMBL" id="RFS87422.1"/>
    </source>
</evidence>
<accession>A0A372GQJ4</accession>
<dbReference type="InterPro" id="IPR002347">
    <property type="entry name" value="SDR_fam"/>
</dbReference>
<sequence>MSGRTSKTVVISGGTDGMGRATALARLARGDTVIVIGSSGEKGRALVEEAARAGAGERFRFLHADLSTVGEVRRVAKEIVAGHPVVDALILCANRPSPKRRETSDGLEFTFALYYLSRYLLGELLRPVMDAAPAPLIVNVSGVGNTVGSVRWDDLQLRRKYSMIKAQLQANRANDLLGVSFADRAAGKARYVLYHPGFTRSGDLSPLNPVMRGTIRLLARVKARPVETAIRPIVEWIDEPPSAPLTAVDRGKPVDLSLPTLDKHDAERLAKLTEELLRSPGVTRGR</sequence>
<organism evidence="2 3">
    <name type="scientific">Actinomadura spongiicola</name>
    <dbReference type="NCBI Taxonomy" id="2303421"/>
    <lineage>
        <taxon>Bacteria</taxon>
        <taxon>Bacillati</taxon>
        <taxon>Actinomycetota</taxon>
        <taxon>Actinomycetes</taxon>
        <taxon>Streptosporangiales</taxon>
        <taxon>Thermomonosporaceae</taxon>
        <taxon>Actinomadura</taxon>
    </lineage>
</organism>
<dbReference type="OrthoDB" id="2860165at2"/>
<keyword evidence="3" id="KW-1185">Reference proteome</keyword>
<dbReference type="Pfam" id="PF00106">
    <property type="entry name" value="adh_short"/>
    <property type="match status" value="1"/>
</dbReference>
<dbReference type="SUPFAM" id="SSF51735">
    <property type="entry name" value="NAD(P)-binding Rossmann-fold domains"/>
    <property type="match status" value="1"/>
</dbReference>
<dbReference type="InterPro" id="IPR052228">
    <property type="entry name" value="Sec_Metab_Biosynth_Oxidored"/>
</dbReference>
<dbReference type="GO" id="GO:0016491">
    <property type="term" value="F:oxidoreductase activity"/>
    <property type="evidence" value="ECO:0007669"/>
    <property type="project" value="UniProtKB-KW"/>
</dbReference>
<dbReference type="AlphaFoldDB" id="A0A372GQJ4"/>
<proteinExistence type="predicted"/>